<accession>A0A7S3C6Z0</accession>
<feature type="compositionally biased region" description="Basic and acidic residues" evidence="2">
    <location>
        <begin position="47"/>
        <end position="74"/>
    </location>
</feature>
<reference evidence="3" key="1">
    <citation type="submission" date="2021-01" db="EMBL/GenBank/DDBJ databases">
        <authorList>
            <person name="Corre E."/>
            <person name="Pelletier E."/>
            <person name="Niang G."/>
            <person name="Scheremetjew M."/>
            <person name="Finn R."/>
            <person name="Kale V."/>
            <person name="Holt S."/>
            <person name="Cochrane G."/>
            <person name="Meng A."/>
            <person name="Brown T."/>
            <person name="Cohen L."/>
        </authorList>
    </citation>
    <scope>NUCLEOTIDE SEQUENCE</scope>
    <source>
        <strain evidence="3">CCMP281</strain>
    </source>
</reference>
<evidence type="ECO:0000256" key="2">
    <source>
        <dbReference type="SAM" id="MobiDB-lite"/>
    </source>
</evidence>
<dbReference type="EMBL" id="HBHX01073116">
    <property type="protein sequence ID" value="CAE0154322.1"/>
    <property type="molecule type" value="Transcribed_RNA"/>
</dbReference>
<protein>
    <submittedName>
        <fullName evidence="3">Uncharacterized protein</fullName>
    </submittedName>
</protein>
<feature type="compositionally biased region" description="Acidic residues" evidence="2">
    <location>
        <begin position="314"/>
        <end position="324"/>
    </location>
</feature>
<feature type="region of interest" description="Disordered" evidence="2">
    <location>
        <begin position="47"/>
        <end position="77"/>
    </location>
</feature>
<keyword evidence="1" id="KW-0175">Coiled coil</keyword>
<dbReference type="AlphaFoldDB" id="A0A7S3C6Z0"/>
<feature type="coiled-coil region" evidence="1">
    <location>
        <begin position="116"/>
        <end position="158"/>
    </location>
</feature>
<gene>
    <name evidence="3" type="ORF">HERI1096_LOCUS40477</name>
</gene>
<organism evidence="3">
    <name type="scientific">Haptolina ericina</name>
    <dbReference type="NCBI Taxonomy" id="156174"/>
    <lineage>
        <taxon>Eukaryota</taxon>
        <taxon>Haptista</taxon>
        <taxon>Haptophyta</taxon>
        <taxon>Prymnesiophyceae</taxon>
        <taxon>Prymnesiales</taxon>
        <taxon>Prymnesiaceae</taxon>
        <taxon>Haptolina</taxon>
    </lineage>
</organism>
<feature type="region of interest" description="Disordered" evidence="2">
    <location>
        <begin position="303"/>
        <end position="324"/>
    </location>
</feature>
<evidence type="ECO:0000313" key="3">
    <source>
        <dbReference type="EMBL" id="CAE0154322.1"/>
    </source>
</evidence>
<sequence length="324" mass="37419">MEVYNGLASTIEYNRWLVTEENWKVAEDTRETLGQIRDFRRAVREDRLSKGRQRANESRSQRGEAQRKVQEHHMQNAAGGSEVKSLVDNWNDQLSTQRRAWSDYGNSLKTVLKPDLKKVKADNQEEKAKLAKQVRDEIELVESLREQALQKLEETNRQNASRVKTETGPATTDAARRLFYSQRKKLADETVKQEEEWRAGVAENKQIHMQKAVEHAEAAKATRTQARDARSALEEQRHNDAKELRKKRIEMREQKAIQNATFLKSTREKHNTLMGSKFVSPEMMERMQSHSQYKLLTTVVAEGRSPVRSAAPDEAADFSADEER</sequence>
<proteinExistence type="predicted"/>
<name>A0A7S3C6Z0_9EUKA</name>
<evidence type="ECO:0000256" key="1">
    <source>
        <dbReference type="SAM" id="Coils"/>
    </source>
</evidence>